<dbReference type="CDD" id="cd01949">
    <property type="entry name" value="GGDEF"/>
    <property type="match status" value="1"/>
</dbReference>
<dbReference type="EMBL" id="AWVH01000037">
    <property type="protein sequence ID" value="ERJ92335.1"/>
    <property type="molecule type" value="Genomic_DNA"/>
</dbReference>
<dbReference type="InterPro" id="IPR013783">
    <property type="entry name" value="Ig-like_fold"/>
</dbReference>
<name>A0ABN0NXV7_TRELE</name>
<accession>A0ABN0NXV7</accession>
<dbReference type="Pfam" id="PF00990">
    <property type="entry name" value="GGDEF"/>
    <property type="match status" value="1"/>
</dbReference>
<dbReference type="SMART" id="SM00267">
    <property type="entry name" value="GGDEF"/>
    <property type="match status" value="1"/>
</dbReference>
<dbReference type="EC" id="2.7.7.65" evidence="1"/>
<proteinExistence type="predicted"/>
<evidence type="ECO:0000259" key="5">
    <source>
        <dbReference type="PROSITE" id="PS50887"/>
    </source>
</evidence>
<protein>
    <recommendedName>
        <fullName evidence="1">diguanylate cyclase</fullName>
        <ecNumber evidence="1">2.7.7.65</ecNumber>
    </recommendedName>
</protein>
<sequence length="1017" mass="114601">MDAAVPTCCDRISKGGADNMCTYVHMKINLSFLLCALFLTVFQTALAADLDYKFYPLGSDLPSLSVSAFAQDPRGYVWIGTSHSGVIKYVPGSWKAFISVPFDESSLASSQVQCMYMDGECLWVGTHAGLSAIDTVSGSVHNFTLTDSVVCSIFKDSHDRLWVGTLNGLFLFFDKDGSFVRYAPDNQKHYLENETVRSIYEDVSGTLYACTYGGVFYYNEHSDAFYRPDFAVKGNPIFDGKVYAAFEDENGFFWTAVWDKGLIKTDPATKDFTVYSLPDNRIYTVNHTFEKGVVLAGTFGGGLYRFDTKTKKTVSYTTKSFASHRLSHDTVLAIFEDAVGLLWVGTQGGGINMYDRRRLQFLNSSESNKALPGKSIRCLEQDGDFLWIGLQNDGLILYDTFNCSRSFFNKKNGRLIGNTVNSIHIGADGTCYAGTDEGLAVYNAAKERFEPVKQFAEAFPDVLVYSLGTDLSGNVWVGTYGKGLMCCNLQTGEIRHFLYSEFEDCYLSDNIIYDIKCDAQNRVWIATNRGLNLFNRQTGEFKKYLYDPKNTKGIPGNGILNLFVHDDGRLWIGTKGNGFSIFNPETGIFENYGFENGLNLNTVFGFEQMSNGDFFVAANSGLYIFSADLKTFSIYHVSNDVFTERFNGHPLRFNKTVVYFPTTQGLVYFDEDMYSKFRSEVFVKPKMAITDFSLNGLSPDGGFSAESSQRLQLKNNIPVVEAFRATFNAQYALLDYSPLARPNYAYKLEGFDSDWVPAGNRNFVQYTNLRPGTYRFTVKAVKTGDDKTSESAETVFVIKQLLFLRWYFLLLYLVITAAFVFMVLKLRTLAHTRKRLDELEHIQRTLQKENKKLESLTYKDSLTGVYNRHGLTAYLKKIWPLLVKDKDSLAVLMVDIDYFKTYNDTHGHLAGDKILKIIASTLKDVTKKEGNVFRYGGDEFVVLLARHECGSANFFAERIRENVENKTSELFDGSLTVSIGVFVWTVTNCNSYEDFIAKADTALYCAKQNGRNRVCCL</sequence>
<keyword evidence="4" id="KW-0812">Transmembrane</keyword>
<dbReference type="Gene3D" id="2.130.10.10">
    <property type="entry name" value="YVTN repeat-like/Quinoprotein amine dehydrogenase"/>
    <property type="match status" value="2"/>
</dbReference>
<evidence type="ECO:0000256" key="1">
    <source>
        <dbReference type="ARBA" id="ARBA00012528"/>
    </source>
</evidence>
<dbReference type="PROSITE" id="PS50887">
    <property type="entry name" value="GGDEF"/>
    <property type="match status" value="1"/>
</dbReference>
<dbReference type="Pfam" id="PF07494">
    <property type="entry name" value="Reg_prop"/>
    <property type="match status" value="5"/>
</dbReference>
<keyword evidence="3" id="KW-0175">Coiled coil</keyword>
<organism evidence="6 7">
    <name type="scientific">Treponema lecithinolyticum ATCC 700332</name>
    <dbReference type="NCBI Taxonomy" id="1321815"/>
    <lineage>
        <taxon>Bacteria</taxon>
        <taxon>Pseudomonadati</taxon>
        <taxon>Spirochaetota</taxon>
        <taxon>Spirochaetia</taxon>
        <taxon>Spirochaetales</taxon>
        <taxon>Treponemataceae</taxon>
        <taxon>Treponema</taxon>
    </lineage>
</organism>
<keyword evidence="4" id="KW-1133">Transmembrane helix</keyword>
<feature type="domain" description="GGDEF" evidence="5">
    <location>
        <begin position="887"/>
        <end position="1017"/>
    </location>
</feature>
<reference evidence="6 7" key="1">
    <citation type="submission" date="2013-08" db="EMBL/GenBank/DDBJ databases">
        <authorList>
            <person name="Weinstock G."/>
            <person name="Sodergren E."/>
            <person name="Wylie T."/>
            <person name="Fulton L."/>
            <person name="Fulton R."/>
            <person name="Fronick C."/>
            <person name="O'Laughlin M."/>
            <person name="Godfrey J."/>
            <person name="Miner T."/>
            <person name="Herter B."/>
            <person name="Appelbaum E."/>
            <person name="Cordes M."/>
            <person name="Lek S."/>
            <person name="Wollam A."/>
            <person name="Pepin K.H."/>
            <person name="Palsikar V.B."/>
            <person name="Mitreva M."/>
            <person name="Wilson R.K."/>
        </authorList>
    </citation>
    <scope>NUCLEOTIDE SEQUENCE [LARGE SCALE GENOMIC DNA]</scope>
    <source>
        <strain evidence="6 7">ATCC 700332</strain>
    </source>
</reference>
<evidence type="ECO:0000313" key="7">
    <source>
        <dbReference type="Proteomes" id="UP000016649"/>
    </source>
</evidence>
<feature type="transmembrane region" description="Helical" evidence="4">
    <location>
        <begin position="806"/>
        <end position="826"/>
    </location>
</feature>
<dbReference type="InterPro" id="IPR043128">
    <property type="entry name" value="Rev_trsase/Diguanyl_cyclase"/>
</dbReference>
<comment type="catalytic activity">
    <reaction evidence="2">
        <text>2 GTP = 3',3'-c-di-GMP + 2 diphosphate</text>
        <dbReference type="Rhea" id="RHEA:24898"/>
        <dbReference type="ChEBI" id="CHEBI:33019"/>
        <dbReference type="ChEBI" id="CHEBI:37565"/>
        <dbReference type="ChEBI" id="CHEBI:58805"/>
        <dbReference type="EC" id="2.7.7.65"/>
    </reaction>
</comment>
<dbReference type="InterPro" id="IPR015943">
    <property type="entry name" value="WD40/YVTN_repeat-like_dom_sf"/>
</dbReference>
<evidence type="ECO:0000256" key="4">
    <source>
        <dbReference type="SAM" id="Phobius"/>
    </source>
</evidence>
<dbReference type="InterPro" id="IPR011123">
    <property type="entry name" value="Y_Y_Y"/>
</dbReference>
<dbReference type="InterPro" id="IPR011110">
    <property type="entry name" value="Reg_prop"/>
</dbReference>
<dbReference type="InterPro" id="IPR000160">
    <property type="entry name" value="GGDEF_dom"/>
</dbReference>
<dbReference type="SUPFAM" id="SSF55073">
    <property type="entry name" value="Nucleotide cyclase"/>
    <property type="match status" value="1"/>
</dbReference>
<dbReference type="Gene3D" id="2.60.40.10">
    <property type="entry name" value="Immunoglobulins"/>
    <property type="match status" value="1"/>
</dbReference>
<dbReference type="NCBIfam" id="TIGR00254">
    <property type="entry name" value="GGDEF"/>
    <property type="match status" value="1"/>
</dbReference>
<dbReference type="Gene3D" id="3.30.70.270">
    <property type="match status" value="1"/>
</dbReference>
<feature type="coiled-coil region" evidence="3">
    <location>
        <begin position="829"/>
        <end position="859"/>
    </location>
</feature>
<dbReference type="InterPro" id="IPR029787">
    <property type="entry name" value="Nucleotide_cyclase"/>
</dbReference>
<evidence type="ECO:0000256" key="2">
    <source>
        <dbReference type="ARBA" id="ARBA00034247"/>
    </source>
</evidence>
<dbReference type="Proteomes" id="UP000016649">
    <property type="component" value="Unassembled WGS sequence"/>
</dbReference>
<keyword evidence="4" id="KW-0472">Membrane</keyword>
<dbReference type="SUPFAM" id="SSF63829">
    <property type="entry name" value="Calcium-dependent phosphotriesterase"/>
    <property type="match status" value="3"/>
</dbReference>
<comment type="caution">
    <text evidence="6">The sequence shown here is derived from an EMBL/GenBank/DDBJ whole genome shotgun (WGS) entry which is preliminary data.</text>
</comment>
<dbReference type="InterPro" id="IPR050469">
    <property type="entry name" value="Diguanylate_Cyclase"/>
</dbReference>
<gene>
    <name evidence="6" type="ORF">HMPREF9193_01495</name>
</gene>
<dbReference type="PANTHER" id="PTHR45138:SF9">
    <property type="entry name" value="DIGUANYLATE CYCLASE DGCM-RELATED"/>
    <property type="match status" value="1"/>
</dbReference>
<keyword evidence="7" id="KW-1185">Reference proteome</keyword>
<dbReference type="PANTHER" id="PTHR45138">
    <property type="entry name" value="REGULATORY COMPONENTS OF SENSORY TRANSDUCTION SYSTEM"/>
    <property type="match status" value="1"/>
</dbReference>
<evidence type="ECO:0000313" key="6">
    <source>
        <dbReference type="EMBL" id="ERJ92335.1"/>
    </source>
</evidence>
<evidence type="ECO:0000256" key="3">
    <source>
        <dbReference type="SAM" id="Coils"/>
    </source>
</evidence>
<dbReference type="Pfam" id="PF07495">
    <property type="entry name" value="Y_Y_Y"/>
    <property type="match status" value="1"/>
</dbReference>